<feature type="non-terminal residue" evidence="2">
    <location>
        <position position="500"/>
    </location>
</feature>
<feature type="compositionally biased region" description="Low complexity" evidence="1">
    <location>
        <begin position="247"/>
        <end position="309"/>
    </location>
</feature>
<feature type="region of interest" description="Disordered" evidence="1">
    <location>
        <begin position="481"/>
        <end position="500"/>
    </location>
</feature>
<feature type="compositionally biased region" description="Polar residues" evidence="1">
    <location>
        <begin position="138"/>
        <end position="147"/>
    </location>
</feature>
<organism evidence="2 3">
    <name type="scientific">Opisthorchis viverrini</name>
    <name type="common">Southeast Asian liver fluke</name>
    <dbReference type="NCBI Taxonomy" id="6198"/>
    <lineage>
        <taxon>Eukaryota</taxon>
        <taxon>Metazoa</taxon>
        <taxon>Spiralia</taxon>
        <taxon>Lophotrochozoa</taxon>
        <taxon>Platyhelminthes</taxon>
        <taxon>Trematoda</taxon>
        <taxon>Digenea</taxon>
        <taxon>Opisthorchiida</taxon>
        <taxon>Opisthorchiata</taxon>
        <taxon>Opisthorchiidae</taxon>
        <taxon>Opisthorchis</taxon>
    </lineage>
</organism>
<feature type="compositionally biased region" description="Polar residues" evidence="1">
    <location>
        <begin position="314"/>
        <end position="323"/>
    </location>
</feature>
<gene>
    <name evidence="2" type="ORF">X801_08291</name>
</gene>
<keyword evidence="3" id="KW-1185">Reference proteome</keyword>
<feature type="compositionally biased region" description="Acidic residues" evidence="1">
    <location>
        <begin position="169"/>
        <end position="180"/>
    </location>
</feature>
<evidence type="ECO:0000256" key="1">
    <source>
        <dbReference type="SAM" id="MobiDB-lite"/>
    </source>
</evidence>
<feature type="compositionally biased region" description="Basic and acidic residues" evidence="1">
    <location>
        <begin position="426"/>
        <end position="442"/>
    </location>
</feature>
<reference evidence="2 3" key="1">
    <citation type="submission" date="2015-03" db="EMBL/GenBank/DDBJ databases">
        <title>Draft genome of the nematode, Opisthorchis viverrini.</title>
        <authorList>
            <person name="Mitreva M."/>
        </authorList>
    </citation>
    <scope>NUCLEOTIDE SEQUENCE [LARGE SCALE GENOMIC DNA]</scope>
    <source>
        <strain evidence="2">Khon Kaen</strain>
    </source>
</reference>
<protein>
    <submittedName>
        <fullName evidence="2">Uncharacterized protein</fullName>
    </submittedName>
</protein>
<feature type="region of interest" description="Disordered" evidence="1">
    <location>
        <begin position="138"/>
        <end position="389"/>
    </location>
</feature>
<proteinExistence type="predicted"/>
<dbReference type="Proteomes" id="UP000243686">
    <property type="component" value="Unassembled WGS sequence"/>
</dbReference>
<dbReference type="AlphaFoldDB" id="A0A1S8WNB7"/>
<feature type="region of interest" description="Disordered" evidence="1">
    <location>
        <begin position="421"/>
        <end position="466"/>
    </location>
</feature>
<feature type="compositionally biased region" description="Polar residues" evidence="1">
    <location>
        <begin position="335"/>
        <end position="344"/>
    </location>
</feature>
<accession>A0A1S8WNB7</accession>
<sequence>MGTENSVQGFQLNLFHLLRQAQAFPMSTTLVYLRQQLHQGLLGQHPPPPHHKPAQHHQFMASVLLDRPVSVPLNASSIRETHHFPYQPLPGPIIHPIPFIQPIPSVESTTIGAPSVDEEDDWFGSNVEKRKLINDSAMQTKTSATISPQPPLGPKMKRRLAKPRPDELILVEEEEDECDLGTEASSEMRDTPSLCHNGSVVSASSEQSKLHTNGSTPNGKSPAERNGIPPTPKHKSSGVHQLGRPASRSSSSSSDSSSVRHTPTSKTGSNSSSSNSVTASSTSGSESPSSGSREVQCATCSSASTASSCHCQPAASTKPSDSQECGADVRRLTVVENTTQNDPSTPFHPESVNGEQAELGLDGSQRLFAGSDDVPELNTGVEEDEDDDDGDVVVVEEEECGADLEETANIRSTLSVVRSRSQNVFDRTRELSSNSRELDSERPPISTGASRDANVQEGPKKALLSDEFTRETLSSLASIANASGSPAASQWTAAVSACTE</sequence>
<evidence type="ECO:0000313" key="3">
    <source>
        <dbReference type="Proteomes" id="UP000243686"/>
    </source>
</evidence>
<evidence type="ECO:0000313" key="2">
    <source>
        <dbReference type="EMBL" id="OON15901.1"/>
    </source>
</evidence>
<name>A0A1S8WNB7_OPIVI</name>
<dbReference type="EMBL" id="KV900150">
    <property type="protein sequence ID" value="OON15901.1"/>
    <property type="molecule type" value="Genomic_DNA"/>
</dbReference>
<feature type="compositionally biased region" description="Polar residues" evidence="1">
    <location>
        <begin position="194"/>
        <end position="219"/>
    </location>
</feature>